<evidence type="ECO:0000313" key="1">
    <source>
        <dbReference type="EMBL" id="QAA34121.1"/>
    </source>
</evidence>
<gene>
    <name evidence="1" type="ORF">C1I91_22200</name>
</gene>
<protein>
    <submittedName>
        <fullName evidence="1">Uncharacterized protein</fullName>
    </submittedName>
</protein>
<dbReference type="AlphaFoldDB" id="A0A3R5QWA3"/>
<dbReference type="EMBL" id="CP025746">
    <property type="protein sequence ID" value="QAA34121.1"/>
    <property type="molecule type" value="Genomic_DNA"/>
</dbReference>
<dbReference type="OrthoDB" id="1937905at2"/>
<accession>A0A3R5QWA3</accession>
<reference evidence="1 2" key="1">
    <citation type="submission" date="2018-01" db="EMBL/GenBank/DDBJ databases">
        <title>Genome Sequencing and Assembly of Anaerobacter polyendosporus strain CT4.</title>
        <authorList>
            <person name="Tachaapaikoon C."/>
            <person name="Sutheeworapong S."/>
            <person name="Jenjaroenpun P."/>
            <person name="Wongsurawat T."/>
            <person name="Nookeaw I."/>
            <person name="Cheawchanlertfa P."/>
            <person name="Kosugi A."/>
            <person name="Cheevadhanarak S."/>
            <person name="Ratanakhanokchai K."/>
        </authorList>
    </citation>
    <scope>NUCLEOTIDE SEQUENCE [LARGE SCALE GENOMIC DNA]</scope>
    <source>
        <strain evidence="1 2">CT4</strain>
    </source>
</reference>
<dbReference type="RefSeq" id="WP_128214842.1">
    <property type="nucleotide sequence ID" value="NZ_CP025746.1"/>
</dbReference>
<evidence type="ECO:0000313" key="2">
    <source>
        <dbReference type="Proteomes" id="UP000286268"/>
    </source>
</evidence>
<sequence>MIQIQKNSYLKDTPDYEDYSENVATLTEDEAKVLGISLGCCQSSGGCSGCSGCSSKGGCCNK</sequence>
<keyword evidence="2" id="KW-1185">Reference proteome</keyword>
<organism evidence="1 2">
    <name type="scientific">Clostridium manihotivorum</name>
    <dbReference type="NCBI Taxonomy" id="2320868"/>
    <lineage>
        <taxon>Bacteria</taxon>
        <taxon>Bacillati</taxon>
        <taxon>Bacillota</taxon>
        <taxon>Clostridia</taxon>
        <taxon>Eubacteriales</taxon>
        <taxon>Clostridiaceae</taxon>
        <taxon>Clostridium</taxon>
    </lineage>
</organism>
<dbReference type="Proteomes" id="UP000286268">
    <property type="component" value="Chromosome"/>
</dbReference>
<dbReference type="KEGG" id="cmah:C1I91_22200"/>
<proteinExistence type="predicted"/>
<name>A0A3R5QWA3_9CLOT</name>